<feature type="compositionally biased region" description="Basic and acidic residues" evidence="1">
    <location>
        <begin position="176"/>
        <end position="185"/>
    </location>
</feature>
<proteinExistence type="predicted"/>
<comment type="caution">
    <text evidence="2">The sequence shown here is derived from an EMBL/GenBank/DDBJ whole genome shotgun (WGS) entry which is preliminary data.</text>
</comment>
<reference evidence="2 3" key="1">
    <citation type="submission" date="2024-09" db="EMBL/GenBank/DDBJ databases">
        <title>Rethinking Asexuality: The Enigmatic Case of Functional Sexual Genes in Lepraria (Stereocaulaceae).</title>
        <authorList>
            <person name="Doellman M."/>
            <person name="Sun Y."/>
            <person name="Barcenas-Pena A."/>
            <person name="Lumbsch H.T."/>
            <person name="Grewe F."/>
        </authorList>
    </citation>
    <scope>NUCLEOTIDE SEQUENCE [LARGE SCALE GENOMIC DNA]</scope>
    <source>
        <strain evidence="2 3">Grewe 0041</strain>
    </source>
</reference>
<protein>
    <submittedName>
        <fullName evidence="2">Uncharacterized protein</fullName>
    </submittedName>
</protein>
<name>A0ABR4B1W3_9LECA</name>
<keyword evidence="3" id="KW-1185">Reference proteome</keyword>
<dbReference type="EMBL" id="JBHFEH010000058">
    <property type="protein sequence ID" value="KAL2049733.1"/>
    <property type="molecule type" value="Genomic_DNA"/>
</dbReference>
<feature type="region of interest" description="Disordered" evidence="1">
    <location>
        <begin position="122"/>
        <end position="193"/>
    </location>
</feature>
<evidence type="ECO:0000256" key="1">
    <source>
        <dbReference type="SAM" id="MobiDB-lite"/>
    </source>
</evidence>
<accession>A0ABR4B1W3</accession>
<evidence type="ECO:0000313" key="2">
    <source>
        <dbReference type="EMBL" id="KAL2049733.1"/>
    </source>
</evidence>
<evidence type="ECO:0000313" key="3">
    <source>
        <dbReference type="Proteomes" id="UP001590951"/>
    </source>
</evidence>
<feature type="compositionally biased region" description="Polar residues" evidence="1">
    <location>
        <begin position="122"/>
        <end position="131"/>
    </location>
</feature>
<organism evidence="2 3">
    <name type="scientific">Lepraria finkii</name>
    <dbReference type="NCBI Taxonomy" id="1340010"/>
    <lineage>
        <taxon>Eukaryota</taxon>
        <taxon>Fungi</taxon>
        <taxon>Dikarya</taxon>
        <taxon>Ascomycota</taxon>
        <taxon>Pezizomycotina</taxon>
        <taxon>Lecanoromycetes</taxon>
        <taxon>OSLEUM clade</taxon>
        <taxon>Lecanoromycetidae</taxon>
        <taxon>Lecanorales</taxon>
        <taxon>Lecanorineae</taxon>
        <taxon>Stereocaulaceae</taxon>
        <taxon>Lepraria</taxon>
    </lineage>
</organism>
<dbReference type="SUPFAM" id="SSF50685">
    <property type="entry name" value="Barwin-like endoglucanases"/>
    <property type="match status" value="1"/>
</dbReference>
<gene>
    <name evidence="2" type="ORF">ABVK25_009956</name>
</gene>
<feature type="compositionally biased region" description="Low complexity" evidence="1">
    <location>
        <begin position="132"/>
        <end position="164"/>
    </location>
</feature>
<sequence length="193" mass="19903">MVVQATNTGSDVASTQFDLAAALASMMLALPSGGLPLLSGERSMSCSKLEPRSSANIFSVDWEVVTCPAELVAKSGCSVTGYNAANASSTPSSSVKAPAAPIITPKSSTSAIPVKESATIVTPVNKPGSTTKSISQAPTSASSTTQTSTTRTFTTPSSSSSKTTPLHPHWAPHRKVSYDARKHEEEADDECEA</sequence>
<dbReference type="InterPro" id="IPR036908">
    <property type="entry name" value="RlpA-like_sf"/>
</dbReference>
<dbReference type="Proteomes" id="UP001590951">
    <property type="component" value="Unassembled WGS sequence"/>
</dbReference>